<dbReference type="InterPro" id="IPR053716">
    <property type="entry name" value="Flag_assembly_chemotaxis_eff"/>
</dbReference>
<protein>
    <recommendedName>
        <fullName evidence="3">Flagellar FliJ protein</fullName>
    </recommendedName>
</protein>
<keyword evidence="13" id="KW-0966">Cell projection</keyword>
<keyword evidence="10" id="KW-1006">Bacterial flagellum protein export</keyword>
<keyword evidence="8" id="KW-0653">Protein transport</keyword>
<keyword evidence="5" id="KW-1003">Cell membrane</keyword>
<evidence type="ECO:0000256" key="1">
    <source>
        <dbReference type="ARBA" id="ARBA00004413"/>
    </source>
</evidence>
<dbReference type="EMBL" id="JAROCA020000001">
    <property type="protein sequence ID" value="MDY0405885.1"/>
    <property type="molecule type" value="Genomic_DNA"/>
</dbReference>
<keyword evidence="14" id="KW-1185">Reference proteome</keyword>
<evidence type="ECO:0000256" key="7">
    <source>
        <dbReference type="ARBA" id="ARBA00022795"/>
    </source>
</evidence>
<keyword evidence="7" id="KW-1005">Bacterial flagellum biogenesis</keyword>
<comment type="caution">
    <text evidence="13">The sequence shown here is derived from an EMBL/GenBank/DDBJ whole genome shotgun (WGS) entry which is preliminary data.</text>
</comment>
<reference evidence="13 14" key="1">
    <citation type="submission" date="2023-10" db="EMBL/GenBank/DDBJ databases">
        <title>179-bfca-hs.</title>
        <authorList>
            <person name="Miliotis G."/>
            <person name="Sengupta P."/>
            <person name="Hameed A."/>
            <person name="Chuvochina M."/>
            <person name="Mcdonagh F."/>
            <person name="Simpson A.C."/>
            <person name="Singh N.K."/>
            <person name="Rekha P.D."/>
            <person name="Raman K."/>
            <person name="Hugenholtz P."/>
            <person name="Venkateswaran K."/>
        </authorList>
    </citation>
    <scope>NUCLEOTIDE SEQUENCE [LARGE SCALE GENOMIC DNA]</scope>
    <source>
        <strain evidence="13 14">179-BFC-A-HS</strain>
    </source>
</reference>
<evidence type="ECO:0000256" key="3">
    <source>
        <dbReference type="ARBA" id="ARBA00020392"/>
    </source>
</evidence>
<comment type="similarity">
    <text evidence="2">Belongs to the FliJ family.</text>
</comment>
<feature type="compositionally biased region" description="Basic and acidic residues" evidence="12">
    <location>
        <begin position="123"/>
        <end position="138"/>
    </location>
</feature>
<evidence type="ECO:0000256" key="8">
    <source>
        <dbReference type="ARBA" id="ARBA00022927"/>
    </source>
</evidence>
<feature type="region of interest" description="Disordered" evidence="12">
    <location>
        <begin position="123"/>
        <end position="148"/>
    </location>
</feature>
<evidence type="ECO:0000256" key="10">
    <source>
        <dbReference type="ARBA" id="ARBA00023225"/>
    </source>
</evidence>
<keyword evidence="6" id="KW-0145">Chemotaxis</keyword>
<keyword evidence="13" id="KW-0969">Cilium</keyword>
<evidence type="ECO:0000256" key="2">
    <source>
        <dbReference type="ARBA" id="ARBA00010004"/>
    </source>
</evidence>
<proteinExistence type="inferred from homology"/>
<keyword evidence="9" id="KW-0472">Membrane</keyword>
<evidence type="ECO:0000256" key="9">
    <source>
        <dbReference type="ARBA" id="ARBA00023136"/>
    </source>
</evidence>
<keyword evidence="11" id="KW-0175">Coiled coil</keyword>
<dbReference type="InterPro" id="IPR012823">
    <property type="entry name" value="Flagell_FliJ"/>
</dbReference>
<evidence type="ECO:0000256" key="6">
    <source>
        <dbReference type="ARBA" id="ARBA00022500"/>
    </source>
</evidence>
<dbReference type="Pfam" id="PF02050">
    <property type="entry name" value="FliJ"/>
    <property type="match status" value="1"/>
</dbReference>
<dbReference type="Proteomes" id="UP001228376">
    <property type="component" value="Unassembled WGS sequence"/>
</dbReference>
<evidence type="ECO:0000313" key="13">
    <source>
        <dbReference type="EMBL" id="MDY0405885.1"/>
    </source>
</evidence>
<organism evidence="13 14">
    <name type="scientific">Tigheibacillus jepli</name>
    <dbReference type="NCBI Taxonomy" id="3035914"/>
    <lineage>
        <taxon>Bacteria</taxon>
        <taxon>Bacillati</taxon>
        <taxon>Bacillota</taxon>
        <taxon>Bacilli</taxon>
        <taxon>Bacillales</taxon>
        <taxon>Bacillaceae</taxon>
        <taxon>Tigheibacillus</taxon>
    </lineage>
</organism>
<dbReference type="Gene3D" id="1.10.287.1700">
    <property type="match status" value="1"/>
</dbReference>
<name>A0ABU5CHU1_9BACI</name>
<feature type="coiled-coil region" evidence="11">
    <location>
        <begin position="32"/>
        <end position="107"/>
    </location>
</feature>
<evidence type="ECO:0000256" key="12">
    <source>
        <dbReference type="SAM" id="MobiDB-lite"/>
    </source>
</evidence>
<evidence type="ECO:0000313" key="14">
    <source>
        <dbReference type="Proteomes" id="UP001228376"/>
    </source>
</evidence>
<sequence length="148" mass="17844">MAQTATFTKLLDIREKDKTDAQLAYRRSVEKFEEVAEKIYQLLRKKEDAEQSYDSYLQQFIPLEKIKEQLAYIEVLNQRILALQLELQRARHDMNQKQEKLSSAHVEVKKFEKIIEIRQQSEKALQEKRDKESMDEMSIRQYRSFKSR</sequence>
<evidence type="ECO:0000256" key="5">
    <source>
        <dbReference type="ARBA" id="ARBA00022475"/>
    </source>
</evidence>
<gene>
    <name evidence="13" type="primary">fliJ</name>
    <name evidence="13" type="ORF">P5G51_011210</name>
</gene>
<evidence type="ECO:0000256" key="4">
    <source>
        <dbReference type="ARBA" id="ARBA00022448"/>
    </source>
</evidence>
<comment type="subcellular location">
    <subcellularLocation>
        <location evidence="1">Cell membrane</location>
        <topology evidence="1">Peripheral membrane protein</topology>
        <orientation evidence="1">Cytoplasmic side</orientation>
    </subcellularLocation>
</comment>
<keyword evidence="4" id="KW-0813">Transport</keyword>
<dbReference type="RefSeq" id="WP_306065465.1">
    <property type="nucleotide sequence ID" value="NZ_JAROCA020000001.1"/>
</dbReference>
<evidence type="ECO:0000256" key="11">
    <source>
        <dbReference type="SAM" id="Coils"/>
    </source>
</evidence>
<dbReference type="NCBIfam" id="TIGR02473">
    <property type="entry name" value="flagell_FliJ"/>
    <property type="match status" value="1"/>
</dbReference>
<accession>A0ABU5CHU1</accession>
<keyword evidence="13" id="KW-0282">Flagellum</keyword>